<name>A0ABN9PJE5_9DINO</name>
<feature type="compositionally biased region" description="Gly residues" evidence="1">
    <location>
        <begin position="110"/>
        <end position="119"/>
    </location>
</feature>
<feature type="compositionally biased region" description="Basic and acidic residues" evidence="1">
    <location>
        <begin position="52"/>
        <end position="64"/>
    </location>
</feature>
<reference evidence="2" key="1">
    <citation type="submission" date="2023-10" db="EMBL/GenBank/DDBJ databases">
        <authorList>
            <person name="Chen Y."/>
            <person name="Shah S."/>
            <person name="Dougan E. K."/>
            <person name="Thang M."/>
            <person name="Chan C."/>
        </authorList>
    </citation>
    <scope>NUCLEOTIDE SEQUENCE [LARGE SCALE GENOMIC DNA]</scope>
</reference>
<evidence type="ECO:0000313" key="2">
    <source>
        <dbReference type="EMBL" id="CAK0791508.1"/>
    </source>
</evidence>
<feature type="non-terminal residue" evidence="2">
    <location>
        <position position="278"/>
    </location>
</feature>
<feature type="region of interest" description="Disordered" evidence="1">
    <location>
        <begin position="18"/>
        <end position="133"/>
    </location>
</feature>
<protein>
    <submittedName>
        <fullName evidence="2">Uncharacterized protein</fullName>
    </submittedName>
</protein>
<organism evidence="2 3">
    <name type="scientific">Prorocentrum cordatum</name>
    <dbReference type="NCBI Taxonomy" id="2364126"/>
    <lineage>
        <taxon>Eukaryota</taxon>
        <taxon>Sar</taxon>
        <taxon>Alveolata</taxon>
        <taxon>Dinophyceae</taxon>
        <taxon>Prorocentrales</taxon>
        <taxon>Prorocentraceae</taxon>
        <taxon>Prorocentrum</taxon>
    </lineage>
</organism>
<evidence type="ECO:0000256" key="1">
    <source>
        <dbReference type="SAM" id="MobiDB-lite"/>
    </source>
</evidence>
<dbReference type="EMBL" id="CAUYUJ010000600">
    <property type="protein sequence ID" value="CAK0791508.1"/>
    <property type="molecule type" value="Genomic_DNA"/>
</dbReference>
<gene>
    <name evidence="2" type="ORF">PCOR1329_LOCUS2384</name>
</gene>
<dbReference type="Proteomes" id="UP001189429">
    <property type="component" value="Unassembled WGS sequence"/>
</dbReference>
<feature type="compositionally biased region" description="Low complexity" evidence="1">
    <location>
        <begin position="70"/>
        <end position="94"/>
    </location>
</feature>
<evidence type="ECO:0000313" key="3">
    <source>
        <dbReference type="Proteomes" id="UP001189429"/>
    </source>
</evidence>
<feature type="non-terminal residue" evidence="2">
    <location>
        <position position="1"/>
    </location>
</feature>
<sequence length="278" mass="28248">GLTEVFSECWIRQKKWSIKGGHDTRDAGGLAGPELASALPAPAAGSSTGGKRGGDAIEGAEQKKQKALPAAASSSRPSAEGGAAAAAEAASASAGGPGAAGAGPDAAGAGAAGAAGEPTGGEKGKRGGRGGAREKTAIDMLMGKLRMLKSKYDGVTSQAHSVMNSVQVDPDWRWCSRTNGDAQLKACMDTLSAKIAADINVSRALTLKLQSFKQQMSSDAALEVALKNALGLEKEIDDVDEETKTLFAFHEVKMKALKAKADAAGGASEKKPTTKKRK</sequence>
<accession>A0ABN9PJE5</accession>
<feature type="compositionally biased region" description="Basic and acidic residues" evidence="1">
    <location>
        <begin position="120"/>
        <end position="133"/>
    </location>
</feature>
<keyword evidence="3" id="KW-1185">Reference proteome</keyword>
<feature type="compositionally biased region" description="Low complexity" evidence="1">
    <location>
        <begin position="32"/>
        <end position="46"/>
    </location>
</feature>
<proteinExistence type="predicted"/>
<comment type="caution">
    <text evidence="2">The sequence shown here is derived from an EMBL/GenBank/DDBJ whole genome shotgun (WGS) entry which is preliminary data.</text>
</comment>